<keyword evidence="2" id="KW-0732">Signal</keyword>
<evidence type="ECO:0000313" key="3">
    <source>
        <dbReference type="EMBL" id="RKN86188.1"/>
    </source>
</evidence>
<dbReference type="PANTHER" id="PTHR43649">
    <property type="entry name" value="ARABINOSE-BINDING PROTEIN-RELATED"/>
    <property type="match status" value="1"/>
</dbReference>
<dbReference type="PANTHER" id="PTHR43649:SF12">
    <property type="entry name" value="DIACETYLCHITOBIOSE BINDING PROTEIN DASA"/>
    <property type="match status" value="1"/>
</dbReference>
<dbReference type="PROSITE" id="PS51257">
    <property type="entry name" value="PROKAR_LIPOPROTEIN"/>
    <property type="match status" value="1"/>
</dbReference>
<organism evidence="3 4">
    <name type="scientific">Paenibacillus ginsengarvi</name>
    <dbReference type="NCBI Taxonomy" id="400777"/>
    <lineage>
        <taxon>Bacteria</taxon>
        <taxon>Bacillati</taxon>
        <taxon>Bacillota</taxon>
        <taxon>Bacilli</taxon>
        <taxon>Bacillales</taxon>
        <taxon>Paenibacillaceae</taxon>
        <taxon>Paenibacillus</taxon>
    </lineage>
</organism>
<protein>
    <submittedName>
        <fullName evidence="3">Extracellular solute-binding protein</fullName>
    </submittedName>
</protein>
<evidence type="ECO:0000313" key="4">
    <source>
        <dbReference type="Proteomes" id="UP000282311"/>
    </source>
</evidence>
<dbReference type="Gene3D" id="3.40.190.10">
    <property type="entry name" value="Periplasmic binding protein-like II"/>
    <property type="match status" value="2"/>
</dbReference>
<dbReference type="OrthoDB" id="353914at2"/>
<dbReference type="AlphaFoldDB" id="A0A3B0CN65"/>
<comment type="caution">
    <text evidence="3">The sequence shown here is derived from an EMBL/GenBank/DDBJ whole genome shotgun (WGS) entry which is preliminary data.</text>
</comment>
<dbReference type="RefSeq" id="WP_120745880.1">
    <property type="nucleotide sequence ID" value="NZ_RBAH01000002.1"/>
</dbReference>
<evidence type="ECO:0000256" key="2">
    <source>
        <dbReference type="SAM" id="SignalP"/>
    </source>
</evidence>
<dbReference type="InterPro" id="IPR006059">
    <property type="entry name" value="SBP"/>
</dbReference>
<reference evidence="3 4" key="1">
    <citation type="journal article" date="2007" name="Int. J. Syst. Evol. Microbiol.">
        <title>Paenibacillus ginsengarvi sp. nov., isolated from soil from ginseng cultivation.</title>
        <authorList>
            <person name="Yoon M.H."/>
            <person name="Ten L.N."/>
            <person name="Im W.T."/>
        </authorList>
    </citation>
    <scope>NUCLEOTIDE SEQUENCE [LARGE SCALE GENOMIC DNA]</scope>
    <source>
        <strain evidence="3 4">KCTC 13059</strain>
    </source>
</reference>
<dbReference type="InterPro" id="IPR050490">
    <property type="entry name" value="Bact_solute-bd_prot1"/>
</dbReference>
<dbReference type="EMBL" id="RBAH01000002">
    <property type="protein sequence ID" value="RKN86188.1"/>
    <property type="molecule type" value="Genomic_DNA"/>
</dbReference>
<accession>A0A3B0CN65</accession>
<dbReference type="Pfam" id="PF01547">
    <property type="entry name" value="SBP_bac_1"/>
    <property type="match status" value="1"/>
</dbReference>
<evidence type="ECO:0000256" key="1">
    <source>
        <dbReference type="SAM" id="MobiDB-lite"/>
    </source>
</evidence>
<keyword evidence="4" id="KW-1185">Reference proteome</keyword>
<feature type="region of interest" description="Disordered" evidence="1">
    <location>
        <begin position="28"/>
        <end position="54"/>
    </location>
</feature>
<proteinExistence type="predicted"/>
<feature type="signal peptide" evidence="2">
    <location>
        <begin position="1"/>
        <end position="33"/>
    </location>
</feature>
<feature type="chain" id="PRO_5039289473" evidence="2">
    <location>
        <begin position="34"/>
        <end position="551"/>
    </location>
</feature>
<dbReference type="Proteomes" id="UP000282311">
    <property type="component" value="Unassembled WGS sequence"/>
</dbReference>
<name>A0A3B0CN65_9BACL</name>
<gene>
    <name evidence="3" type="ORF">D7M11_04035</name>
</gene>
<dbReference type="SUPFAM" id="SSF53850">
    <property type="entry name" value="Periplasmic binding protein-like II"/>
    <property type="match status" value="1"/>
</dbReference>
<sequence length="551" mass="61129">MTIAIRRAQQAAVCITATLLVSGCLSSAEPAQTQPPKAEQKEPTGGEPAGSGKFRLGQDPLAFSLFGNYDWYAMQPWGGDPATRWIKEHKKVSVTNITSGGKASQTLNAMIVSGGLPDVIFTERGADVEKLRKAGKLVPLDPYLDVYPNLKKWATPETIRLLRSEDGKLYQFPNWHTSTPTGNGGYSINKKIYEELGSPPLETFDDLYRYLQQVKQSYPDVVPFETSIFGQGLDLLYSGFAADHPTLFVSQMAVPAGDKLTSIFADPVYKETMLFARKLYREKLIPQNTLTQPLEHVREKVTSGKVAVMAAYNVTDLTRRGNLTQQASASGVGYKLIWPLRKAEVDKTKVWPTQYDSTGWNASVITTSAANPEGIYAYLDWLTGEEGQRILNFGPESMYWSGTDESGFPLLKPNYFDETEEINRLLGVWDTFQWAGNSTFMSKAWDSVEKQRSMAEKGAQPQQPINLATSYNATQFVNLNPEPSSEEERIAEKVSEIYVEARAKALGAGSDAEVIAVLEQADKDAKAAGYDKLLEFKTAKWRENRAKMSAK</sequence>